<dbReference type="SUPFAM" id="SSF160719">
    <property type="entry name" value="gpW/gp25-like"/>
    <property type="match status" value="1"/>
</dbReference>
<reference evidence="2 3" key="1">
    <citation type="submission" date="2016-10" db="EMBL/GenBank/DDBJ databases">
        <authorList>
            <person name="de Groot N.N."/>
        </authorList>
    </citation>
    <scope>NUCLEOTIDE SEQUENCE [LARGE SCALE GENOMIC DNA]</scope>
    <source>
        <strain evidence="2 3">DSM 26000</strain>
    </source>
</reference>
<dbReference type="STRING" id="1125876.SAMN05443292_2740"/>
<gene>
    <name evidence="2" type="ORF">SAMN05443292_2740</name>
</gene>
<evidence type="ECO:0000259" key="1">
    <source>
        <dbReference type="Pfam" id="PF04965"/>
    </source>
</evidence>
<accession>A0A1I3IQT7</accession>
<protein>
    <submittedName>
        <fullName evidence="2">Gene 25-like lysozyme</fullName>
    </submittedName>
</protein>
<dbReference type="OrthoDB" id="1161413at2"/>
<sequence length="146" mass="16753">MDNENYRIPLNPLSMMMSNGHIDTCGIAESIAQNIMLLIITKKGENRYDEQYGNDVWDLEFDNGVTSSSWENIFVKSLQRQIEDYEPRLTSAKVQASIKFVEHNYETKGFLEVKKKVKIIINAKLDSTGEAYNFSTEIFLSPMSID</sequence>
<dbReference type="Gene3D" id="3.10.450.40">
    <property type="match status" value="1"/>
</dbReference>
<keyword evidence="3" id="KW-1185">Reference proteome</keyword>
<dbReference type="Pfam" id="PF04965">
    <property type="entry name" value="GPW_gp25"/>
    <property type="match status" value="1"/>
</dbReference>
<organism evidence="2 3">
    <name type="scientific">Halpernia frigidisoli</name>
    <dbReference type="NCBI Taxonomy" id="1125876"/>
    <lineage>
        <taxon>Bacteria</taxon>
        <taxon>Pseudomonadati</taxon>
        <taxon>Bacteroidota</taxon>
        <taxon>Flavobacteriia</taxon>
        <taxon>Flavobacteriales</taxon>
        <taxon>Weeksellaceae</taxon>
        <taxon>Chryseobacterium group</taxon>
        <taxon>Halpernia</taxon>
    </lineage>
</organism>
<evidence type="ECO:0000313" key="3">
    <source>
        <dbReference type="Proteomes" id="UP000198931"/>
    </source>
</evidence>
<evidence type="ECO:0000313" key="2">
    <source>
        <dbReference type="EMBL" id="SFI50282.1"/>
    </source>
</evidence>
<dbReference type="AlphaFoldDB" id="A0A1I3IQT7"/>
<dbReference type="Proteomes" id="UP000198931">
    <property type="component" value="Unassembled WGS sequence"/>
</dbReference>
<dbReference type="EMBL" id="FOQT01000005">
    <property type="protein sequence ID" value="SFI50282.1"/>
    <property type="molecule type" value="Genomic_DNA"/>
</dbReference>
<feature type="domain" description="IraD/Gp25-like" evidence="1">
    <location>
        <begin position="28"/>
        <end position="127"/>
    </location>
</feature>
<dbReference type="InterPro" id="IPR007048">
    <property type="entry name" value="IraD/Gp25-like"/>
</dbReference>
<proteinExistence type="predicted"/>
<name>A0A1I3IQT7_9FLAO</name>
<dbReference type="RefSeq" id="WP_090082040.1">
    <property type="nucleotide sequence ID" value="NZ_FOQT01000005.1"/>
</dbReference>